<dbReference type="RefSeq" id="WP_201076810.1">
    <property type="nucleotide sequence ID" value="NZ_CP067420.1"/>
</dbReference>
<dbReference type="SUPFAM" id="SSF56176">
    <property type="entry name" value="FAD-binding/transporter-associated domain-like"/>
    <property type="match status" value="1"/>
</dbReference>
<keyword evidence="4 10" id="KW-0812">Transmembrane</keyword>
<dbReference type="Pfam" id="PF01595">
    <property type="entry name" value="CNNM"/>
    <property type="match status" value="1"/>
</dbReference>
<sequence length="443" mass="48987">MDLTLWITVGAILALLVMSAFFSGSETALTAASKARMHQLEHEGDRRASVVNRLRDDKEKLIGGLLLGNNTVNILASSLATSVLIQLVGDAGVAYATLGMTLMVLIFSEVLPKTYALRHAERTALFVGRPVRFLVMVFSPVTAAVNVLVSAVLRAFGSSIENVGVQSNIDELRGAIELHRGEDPGDEEEVRHERAMLRSILDLADVEVMEIMTHRRNLVTIDAGQPPARIVQEVLESPFTRLPLWRDDPDNIVGVLHAKALLREVQANGGDLEKLDIGAIAADPWFIPDTTTLFDQLQEFRRRREHFALVVDEYGSLMGIVTLEDILEEIVGDISDEHDIAVAGVRPQPNGTYIVDGWVTIRDLNREFEWRLPDEEASTIAGLVLYEARRIPEVGQTFSFYGFRFEVLRRQRNQITALRITPPADSGDGDDTTRDRGDASASA</sequence>
<dbReference type="EMBL" id="CP067420">
    <property type="protein sequence ID" value="QQP89992.1"/>
    <property type="molecule type" value="Genomic_DNA"/>
</dbReference>
<dbReference type="PROSITE" id="PS51846">
    <property type="entry name" value="CNNM"/>
    <property type="match status" value="1"/>
</dbReference>
<dbReference type="InterPro" id="IPR044751">
    <property type="entry name" value="Ion_transp-like_CBS"/>
</dbReference>
<evidence type="ECO:0000256" key="11">
    <source>
        <dbReference type="SAM" id="MobiDB-lite"/>
    </source>
</evidence>
<evidence type="ECO:0000256" key="7">
    <source>
        <dbReference type="ARBA" id="ARBA00023122"/>
    </source>
</evidence>
<evidence type="ECO:0000256" key="3">
    <source>
        <dbReference type="ARBA" id="ARBA00022475"/>
    </source>
</evidence>
<dbReference type="Gene3D" id="3.10.580.10">
    <property type="entry name" value="CBS-domain"/>
    <property type="match status" value="1"/>
</dbReference>
<comment type="similarity">
    <text evidence="2">Belongs to the UPF0053 family. Hemolysin C subfamily.</text>
</comment>
<dbReference type="SMART" id="SM01091">
    <property type="entry name" value="CorC_HlyC"/>
    <property type="match status" value="1"/>
</dbReference>
<dbReference type="PANTHER" id="PTHR22777">
    <property type="entry name" value="HEMOLYSIN-RELATED"/>
    <property type="match status" value="1"/>
</dbReference>
<keyword evidence="5" id="KW-0677">Repeat</keyword>
<dbReference type="PANTHER" id="PTHR22777:SF32">
    <property type="entry name" value="UPF0053 INNER MEMBRANE PROTEIN YFJD"/>
    <property type="match status" value="1"/>
</dbReference>
<keyword evidence="16" id="KW-1185">Reference proteome</keyword>
<keyword evidence="7 9" id="KW-0129">CBS domain</keyword>
<dbReference type="PROSITE" id="PS51371">
    <property type="entry name" value="CBS"/>
    <property type="match status" value="2"/>
</dbReference>
<evidence type="ECO:0000256" key="5">
    <source>
        <dbReference type="ARBA" id="ARBA00022737"/>
    </source>
</evidence>
<dbReference type="Proteomes" id="UP000595197">
    <property type="component" value="Chromosome"/>
</dbReference>
<evidence type="ECO:0000256" key="8">
    <source>
        <dbReference type="ARBA" id="ARBA00023136"/>
    </source>
</evidence>
<keyword evidence="3" id="KW-1003">Cell membrane</keyword>
<dbReference type="Gene3D" id="3.30.465.10">
    <property type="match status" value="1"/>
</dbReference>
<accession>A0ABX7B6P1</accession>
<dbReference type="Pfam" id="PF03471">
    <property type="entry name" value="CorC_HlyC"/>
    <property type="match status" value="1"/>
</dbReference>
<feature type="region of interest" description="Disordered" evidence="11">
    <location>
        <begin position="419"/>
        <end position="443"/>
    </location>
</feature>
<feature type="transmembrane region" description="Helical" evidence="12">
    <location>
        <begin position="133"/>
        <end position="153"/>
    </location>
</feature>
<evidence type="ECO:0000256" key="9">
    <source>
        <dbReference type="PROSITE-ProRule" id="PRU00703"/>
    </source>
</evidence>
<evidence type="ECO:0000313" key="16">
    <source>
        <dbReference type="Proteomes" id="UP000595197"/>
    </source>
</evidence>
<feature type="domain" description="CBS" evidence="13">
    <location>
        <begin position="212"/>
        <end position="272"/>
    </location>
</feature>
<dbReference type="Pfam" id="PF00571">
    <property type="entry name" value="CBS"/>
    <property type="match status" value="2"/>
</dbReference>
<dbReference type="InterPro" id="IPR005170">
    <property type="entry name" value="Transptr-assoc_dom"/>
</dbReference>
<evidence type="ECO:0000256" key="6">
    <source>
        <dbReference type="ARBA" id="ARBA00022989"/>
    </source>
</evidence>
<evidence type="ECO:0000256" key="12">
    <source>
        <dbReference type="SAM" id="Phobius"/>
    </source>
</evidence>
<protein>
    <submittedName>
        <fullName evidence="15">HlyC/CorC family transporter</fullName>
    </submittedName>
</protein>
<gene>
    <name evidence="15" type="ORF">IGS68_01565</name>
</gene>
<proteinExistence type="inferred from homology"/>
<keyword evidence="8 10" id="KW-0472">Membrane</keyword>
<evidence type="ECO:0000256" key="1">
    <source>
        <dbReference type="ARBA" id="ARBA00004651"/>
    </source>
</evidence>
<dbReference type="InterPro" id="IPR016169">
    <property type="entry name" value="FAD-bd_PCMH_sub2"/>
</dbReference>
<feature type="transmembrane region" description="Helical" evidence="12">
    <location>
        <begin position="6"/>
        <end position="29"/>
    </location>
</feature>
<dbReference type="SUPFAM" id="SSF54631">
    <property type="entry name" value="CBS-domain pair"/>
    <property type="match status" value="1"/>
</dbReference>
<dbReference type="InterPro" id="IPR000644">
    <property type="entry name" value="CBS_dom"/>
</dbReference>
<evidence type="ECO:0000256" key="10">
    <source>
        <dbReference type="PROSITE-ProRule" id="PRU01193"/>
    </source>
</evidence>
<feature type="compositionally biased region" description="Basic and acidic residues" evidence="11">
    <location>
        <begin position="431"/>
        <end position="443"/>
    </location>
</feature>
<evidence type="ECO:0000313" key="15">
    <source>
        <dbReference type="EMBL" id="QQP89992.1"/>
    </source>
</evidence>
<name>A0ABX7B6P1_9PROT</name>
<dbReference type="InterPro" id="IPR002550">
    <property type="entry name" value="CNNM"/>
</dbReference>
<keyword evidence="6 10" id="KW-1133">Transmembrane helix</keyword>
<evidence type="ECO:0000259" key="14">
    <source>
        <dbReference type="PROSITE" id="PS51846"/>
    </source>
</evidence>
<dbReference type="CDD" id="cd04590">
    <property type="entry name" value="CBS_pair_CorC_HlyC_assoc"/>
    <property type="match status" value="1"/>
</dbReference>
<feature type="transmembrane region" description="Helical" evidence="12">
    <location>
        <begin position="93"/>
        <end position="112"/>
    </location>
</feature>
<evidence type="ECO:0000259" key="13">
    <source>
        <dbReference type="PROSITE" id="PS51371"/>
    </source>
</evidence>
<feature type="transmembrane region" description="Helical" evidence="12">
    <location>
        <begin position="61"/>
        <end position="87"/>
    </location>
</feature>
<dbReference type="InterPro" id="IPR046342">
    <property type="entry name" value="CBS_dom_sf"/>
</dbReference>
<feature type="domain" description="CBS" evidence="13">
    <location>
        <begin position="280"/>
        <end position="340"/>
    </location>
</feature>
<evidence type="ECO:0000256" key="2">
    <source>
        <dbReference type="ARBA" id="ARBA00006446"/>
    </source>
</evidence>
<dbReference type="InterPro" id="IPR036318">
    <property type="entry name" value="FAD-bd_PCMH-like_sf"/>
</dbReference>
<comment type="subcellular location">
    <subcellularLocation>
        <location evidence="1">Cell membrane</location>
        <topology evidence="1">Multi-pass membrane protein</topology>
    </subcellularLocation>
</comment>
<organism evidence="15 16">
    <name type="scientific">Skermanella cutis</name>
    <dbReference type="NCBI Taxonomy" id="2775420"/>
    <lineage>
        <taxon>Bacteria</taxon>
        <taxon>Pseudomonadati</taxon>
        <taxon>Pseudomonadota</taxon>
        <taxon>Alphaproteobacteria</taxon>
        <taxon>Rhodospirillales</taxon>
        <taxon>Azospirillaceae</taxon>
        <taxon>Skermanella</taxon>
    </lineage>
</organism>
<dbReference type="SMART" id="SM00116">
    <property type="entry name" value="CBS"/>
    <property type="match status" value="2"/>
</dbReference>
<reference evidence="15" key="1">
    <citation type="submission" date="2021-02" db="EMBL/GenBank/DDBJ databases">
        <title>Skermanella TT6 skin isolate.</title>
        <authorList>
            <person name="Lee K."/>
            <person name="Ganzorig M."/>
        </authorList>
    </citation>
    <scope>NUCLEOTIDE SEQUENCE</scope>
    <source>
        <strain evidence="15">TT6</strain>
    </source>
</reference>
<feature type="domain" description="CNNM transmembrane" evidence="14">
    <location>
        <begin position="1"/>
        <end position="189"/>
    </location>
</feature>
<evidence type="ECO:0000256" key="4">
    <source>
        <dbReference type="ARBA" id="ARBA00022692"/>
    </source>
</evidence>